<dbReference type="NCBIfam" id="TIGR01683">
    <property type="entry name" value="thiS"/>
    <property type="match status" value="1"/>
</dbReference>
<reference evidence="1 2" key="2">
    <citation type="journal article" date="2010" name="J. Bacteriol.">
        <title>Genome sequence of the polysaccharide-degrading, thermophilic anaerobe Spirochaeta thermophila DSM 6192.</title>
        <authorList>
            <person name="Angelov A."/>
            <person name="Liebl S."/>
            <person name="Ballschmiter M."/>
            <person name="Bomeke M."/>
            <person name="Lehmann R."/>
            <person name="Liesegang H."/>
            <person name="Daniel R."/>
            <person name="Liebl W."/>
        </authorList>
    </citation>
    <scope>NUCLEOTIDE SEQUENCE [LARGE SCALE GENOMIC DNA]</scope>
    <source>
        <strain evidence="2">ATCC 49972 / DSM 6192 / RI 19.B1</strain>
    </source>
</reference>
<gene>
    <name evidence="1" type="primary">thiS</name>
    <name evidence="1" type="ordered locus">STHERM_c16270</name>
</gene>
<dbReference type="EMBL" id="CP001698">
    <property type="protein sequence ID" value="ADN02567.1"/>
    <property type="molecule type" value="Genomic_DNA"/>
</dbReference>
<evidence type="ECO:0000313" key="2">
    <source>
        <dbReference type="Proteomes" id="UP000001296"/>
    </source>
</evidence>
<name>E0RNH6_WINT6</name>
<organism evidence="1 2">
    <name type="scientific">Winmispira thermophila (strain ATCC 49972 / DSM 6192 / RI 19.B1)</name>
    <name type="common">Spirochaeta thermophila</name>
    <dbReference type="NCBI Taxonomy" id="665571"/>
    <lineage>
        <taxon>Bacteria</taxon>
        <taxon>Pseudomonadati</taxon>
        <taxon>Spirochaetota</taxon>
        <taxon>Spirochaetia</taxon>
        <taxon>Winmispirales</taxon>
        <taxon>Winmispiraceae</taxon>
        <taxon>Winmispira</taxon>
    </lineage>
</organism>
<accession>E0RNH6</accession>
<dbReference type="CDD" id="cd00565">
    <property type="entry name" value="Ubl_ThiS"/>
    <property type="match status" value="1"/>
</dbReference>
<dbReference type="eggNOG" id="COG2104">
    <property type="taxonomic scope" value="Bacteria"/>
</dbReference>
<dbReference type="SUPFAM" id="SSF54285">
    <property type="entry name" value="MoaD/ThiS"/>
    <property type="match status" value="1"/>
</dbReference>
<dbReference type="InterPro" id="IPR010035">
    <property type="entry name" value="Thi_S"/>
</dbReference>
<dbReference type="Pfam" id="PF02597">
    <property type="entry name" value="ThiS"/>
    <property type="match status" value="1"/>
</dbReference>
<protein>
    <submittedName>
        <fullName evidence="1">Thiamine biosynthesis protein ThiS</fullName>
    </submittedName>
</protein>
<dbReference type="PANTHER" id="PTHR34472:SF1">
    <property type="entry name" value="SULFUR CARRIER PROTEIN THIS"/>
    <property type="match status" value="1"/>
</dbReference>
<dbReference type="HOGENOM" id="CLU_174611_3_2_12"/>
<dbReference type="InterPro" id="IPR016155">
    <property type="entry name" value="Mopterin_synth/thiamin_S_b"/>
</dbReference>
<dbReference type="PaxDb" id="665571-STHERM_c16270"/>
<dbReference type="Gene3D" id="3.10.20.30">
    <property type="match status" value="1"/>
</dbReference>
<dbReference type="PANTHER" id="PTHR34472">
    <property type="entry name" value="SULFUR CARRIER PROTEIN THIS"/>
    <property type="match status" value="1"/>
</dbReference>
<proteinExistence type="predicted"/>
<reference key="1">
    <citation type="submission" date="2009-08" db="EMBL/GenBank/DDBJ databases">
        <title>The genome sequence of Spirochaeta thermophila DSM6192.</title>
        <authorList>
            <person name="Angelov A."/>
            <person name="Mientus M."/>
            <person name="Wittenberg S."/>
            <person name="Lehmann R."/>
            <person name="Liesegang H."/>
            <person name="Daniel R."/>
            <person name="Liebl W."/>
        </authorList>
    </citation>
    <scope>NUCLEOTIDE SEQUENCE</scope>
    <source>
        <strain>DSM 6192</strain>
    </source>
</reference>
<sequence>MRLTINGTPEELPYDELTVEELLKVKKVKMPETVTVELNGTVIRRHLYASTKVKDGDAVEFLYFMGGGR</sequence>
<dbReference type="Proteomes" id="UP000001296">
    <property type="component" value="Chromosome"/>
</dbReference>
<dbReference type="AlphaFoldDB" id="E0RNH6"/>
<dbReference type="InterPro" id="IPR003749">
    <property type="entry name" value="ThiS/MoaD-like"/>
</dbReference>
<evidence type="ECO:0000313" key="1">
    <source>
        <dbReference type="EMBL" id="ADN02567.1"/>
    </source>
</evidence>
<dbReference type="KEGG" id="sta:STHERM_c16270"/>
<dbReference type="RefSeq" id="WP_013314406.1">
    <property type="nucleotide sequence ID" value="NC_014484.1"/>
</dbReference>
<dbReference type="InterPro" id="IPR012675">
    <property type="entry name" value="Beta-grasp_dom_sf"/>
</dbReference>